<comment type="caution">
    <text evidence="6">The sequence shown here is derived from an EMBL/GenBank/DDBJ whole genome shotgun (WGS) entry which is preliminary data.</text>
</comment>
<gene>
    <name evidence="6" type="ORF">SLEP1_g25030</name>
</gene>
<proteinExistence type="inferred from homology"/>
<dbReference type="PROSITE" id="PS01031">
    <property type="entry name" value="SHSP"/>
    <property type="match status" value="1"/>
</dbReference>
<dbReference type="Pfam" id="PF00011">
    <property type="entry name" value="HSP20"/>
    <property type="match status" value="1"/>
</dbReference>
<dbReference type="InterPro" id="IPR002068">
    <property type="entry name" value="A-crystallin/Hsp20_dom"/>
</dbReference>
<feature type="domain" description="SHSP" evidence="5">
    <location>
        <begin position="1"/>
        <end position="87"/>
    </location>
</feature>
<dbReference type="InterPro" id="IPR008978">
    <property type="entry name" value="HSP20-like_chaperone"/>
</dbReference>
<evidence type="ECO:0000256" key="3">
    <source>
        <dbReference type="SAM" id="MobiDB-lite"/>
    </source>
</evidence>
<evidence type="ECO:0000256" key="1">
    <source>
        <dbReference type="PROSITE-ProRule" id="PRU00285"/>
    </source>
</evidence>
<protein>
    <recommendedName>
        <fullName evidence="5">SHSP domain-containing protein</fullName>
    </recommendedName>
</protein>
<reference evidence="6 7" key="1">
    <citation type="journal article" date="2021" name="Commun. Biol.">
        <title>The genome of Shorea leprosula (Dipterocarpaceae) highlights the ecological relevance of drought in aseasonal tropical rainforests.</title>
        <authorList>
            <person name="Ng K.K.S."/>
            <person name="Kobayashi M.J."/>
            <person name="Fawcett J.A."/>
            <person name="Hatakeyama M."/>
            <person name="Paape T."/>
            <person name="Ng C.H."/>
            <person name="Ang C.C."/>
            <person name="Tnah L.H."/>
            <person name="Lee C.T."/>
            <person name="Nishiyama T."/>
            <person name="Sese J."/>
            <person name="O'Brien M.J."/>
            <person name="Copetti D."/>
            <person name="Mohd Noor M.I."/>
            <person name="Ong R.C."/>
            <person name="Putra M."/>
            <person name="Sireger I.Z."/>
            <person name="Indrioko S."/>
            <person name="Kosugi Y."/>
            <person name="Izuno A."/>
            <person name="Isagi Y."/>
            <person name="Lee S.L."/>
            <person name="Shimizu K.K."/>
        </authorList>
    </citation>
    <scope>NUCLEOTIDE SEQUENCE [LARGE SCALE GENOMIC DNA]</scope>
    <source>
        <strain evidence="6">214</strain>
    </source>
</reference>
<keyword evidence="4" id="KW-0812">Transmembrane</keyword>
<evidence type="ECO:0000313" key="7">
    <source>
        <dbReference type="Proteomes" id="UP001054252"/>
    </source>
</evidence>
<evidence type="ECO:0000256" key="4">
    <source>
        <dbReference type="SAM" id="Phobius"/>
    </source>
</evidence>
<accession>A0AAV5JTP8</accession>
<sequence>MLEHIQGFKKEQFRLEVASTGNLILSGERMVNESKAVYVSQTYKLPEDSDAEQITGKYDALYLNITVPKLARQEEKEDEKEHTENVSSITPENNAEEPARNSENLGRHDDGGYDCRRHSNNEKKVDPSKKTGRVDSFSEEFIRQLEAGPRGWAIDLLGIVLVLGVAFALGVLASQRSESK</sequence>
<dbReference type="SUPFAM" id="SSF49764">
    <property type="entry name" value="HSP20-like chaperones"/>
    <property type="match status" value="1"/>
</dbReference>
<evidence type="ECO:0000313" key="6">
    <source>
        <dbReference type="EMBL" id="GKV14115.1"/>
    </source>
</evidence>
<name>A0AAV5JTP8_9ROSI</name>
<dbReference type="EMBL" id="BPVZ01000040">
    <property type="protein sequence ID" value="GKV14115.1"/>
    <property type="molecule type" value="Genomic_DNA"/>
</dbReference>
<organism evidence="6 7">
    <name type="scientific">Rubroshorea leprosula</name>
    <dbReference type="NCBI Taxonomy" id="152421"/>
    <lineage>
        <taxon>Eukaryota</taxon>
        <taxon>Viridiplantae</taxon>
        <taxon>Streptophyta</taxon>
        <taxon>Embryophyta</taxon>
        <taxon>Tracheophyta</taxon>
        <taxon>Spermatophyta</taxon>
        <taxon>Magnoliopsida</taxon>
        <taxon>eudicotyledons</taxon>
        <taxon>Gunneridae</taxon>
        <taxon>Pentapetalae</taxon>
        <taxon>rosids</taxon>
        <taxon>malvids</taxon>
        <taxon>Malvales</taxon>
        <taxon>Dipterocarpaceae</taxon>
        <taxon>Rubroshorea</taxon>
    </lineage>
</organism>
<feature type="transmembrane region" description="Helical" evidence="4">
    <location>
        <begin position="152"/>
        <end position="173"/>
    </location>
</feature>
<evidence type="ECO:0000256" key="2">
    <source>
        <dbReference type="RuleBase" id="RU003616"/>
    </source>
</evidence>
<comment type="similarity">
    <text evidence="1 2">Belongs to the small heat shock protein (HSP20) family.</text>
</comment>
<dbReference type="AlphaFoldDB" id="A0AAV5JTP8"/>
<dbReference type="Proteomes" id="UP001054252">
    <property type="component" value="Unassembled WGS sequence"/>
</dbReference>
<evidence type="ECO:0000259" key="5">
    <source>
        <dbReference type="PROSITE" id="PS01031"/>
    </source>
</evidence>
<feature type="compositionally biased region" description="Basic and acidic residues" evidence="3">
    <location>
        <begin position="97"/>
        <end position="133"/>
    </location>
</feature>
<feature type="compositionally biased region" description="Basic and acidic residues" evidence="3">
    <location>
        <begin position="72"/>
        <end position="84"/>
    </location>
</feature>
<feature type="region of interest" description="Disordered" evidence="3">
    <location>
        <begin position="72"/>
        <end position="133"/>
    </location>
</feature>
<keyword evidence="4" id="KW-1133">Transmembrane helix</keyword>
<keyword evidence="4" id="KW-0472">Membrane</keyword>
<keyword evidence="7" id="KW-1185">Reference proteome</keyword>
<dbReference type="Gene3D" id="2.60.40.790">
    <property type="match status" value="1"/>
</dbReference>